<comment type="caution">
    <text evidence="1">The sequence shown here is derived from an EMBL/GenBank/DDBJ whole genome shotgun (WGS) entry which is preliminary data.</text>
</comment>
<dbReference type="EMBL" id="JAKWBI020000441">
    <property type="protein sequence ID" value="KAJ2894969.1"/>
    <property type="molecule type" value="Genomic_DNA"/>
</dbReference>
<reference evidence="1" key="1">
    <citation type="submission" date="2022-07" db="EMBL/GenBank/DDBJ databases">
        <title>Draft genome sequence of Zalerion maritima ATCC 34329, a (micro)plastics degrading marine fungus.</title>
        <authorList>
            <person name="Paco A."/>
            <person name="Goncalves M.F.M."/>
            <person name="Rocha-Santos T.A.P."/>
            <person name="Alves A."/>
        </authorList>
    </citation>
    <scope>NUCLEOTIDE SEQUENCE</scope>
    <source>
        <strain evidence="1">ATCC 34329</strain>
    </source>
</reference>
<keyword evidence="2" id="KW-1185">Reference proteome</keyword>
<name>A0AAD5RIW1_9PEZI</name>
<protein>
    <submittedName>
        <fullName evidence="1">Uncharacterized protein</fullName>
    </submittedName>
</protein>
<organism evidence="1 2">
    <name type="scientific">Zalerion maritima</name>
    <dbReference type="NCBI Taxonomy" id="339359"/>
    <lineage>
        <taxon>Eukaryota</taxon>
        <taxon>Fungi</taxon>
        <taxon>Dikarya</taxon>
        <taxon>Ascomycota</taxon>
        <taxon>Pezizomycotina</taxon>
        <taxon>Sordariomycetes</taxon>
        <taxon>Lulworthiomycetidae</taxon>
        <taxon>Lulworthiales</taxon>
        <taxon>Lulworthiaceae</taxon>
        <taxon>Zalerion</taxon>
    </lineage>
</organism>
<gene>
    <name evidence="1" type="ORF">MKZ38_007058</name>
</gene>
<evidence type="ECO:0000313" key="1">
    <source>
        <dbReference type="EMBL" id="KAJ2894969.1"/>
    </source>
</evidence>
<evidence type="ECO:0000313" key="2">
    <source>
        <dbReference type="Proteomes" id="UP001201980"/>
    </source>
</evidence>
<dbReference type="AlphaFoldDB" id="A0AAD5RIW1"/>
<proteinExistence type="predicted"/>
<dbReference type="Proteomes" id="UP001201980">
    <property type="component" value="Unassembled WGS sequence"/>
</dbReference>
<sequence>MGETHSVLLDSPKSWLFMSRWLQFWAEAKTADPAELTSRRSISARAKVANQSVADCVFYPSSLHLKRSDTTKLGMQHDNQETCPEVESGFGSQGGKADNCLWESGSVRTLFATLRTSTPAPGKRTPFVAAPRPFVTPQMSGVSNGCVLQAVASARDARPGG</sequence>
<accession>A0AAD5RIW1</accession>